<sequence length="59" mass="6522">MCLRTVKCALMINMMSRKLGHDRHGNLHLSALAAIHKLVDVGLIAKPSHRGNSHCTMTM</sequence>
<accession>A0A0E9SWP6</accession>
<dbReference type="AlphaFoldDB" id="A0A0E9SWP6"/>
<reference evidence="1" key="2">
    <citation type="journal article" date="2015" name="Fish Shellfish Immunol.">
        <title>Early steps in the European eel (Anguilla anguilla)-Vibrio vulnificus interaction in the gills: Role of the RtxA13 toxin.</title>
        <authorList>
            <person name="Callol A."/>
            <person name="Pajuelo D."/>
            <person name="Ebbesson L."/>
            <person name="Teles M."/>
            <person name="MacKenzie S."/>
            <person name="Amaro C."/>
        </authorList>
    </citation>
    <scope>NUCLEOTIDE SEQUENCE</scope>
</reference>
<organism evidence="1">
    <name type="scientific">Anguilla anguilla</name>
    <name type="common">European freshwater eel</name>
    <name type="synonym">Muraena anguilla</name>
    <dbReference type="NCBI Taxonomy" id="7936"/>
    <lineage>
        <taxon>Eukaryota</taxon>
        <taxon>Metazoa</taxon>
        <taxon>Chordata</taxon>
        <taxon>Craniata</taxon>
        <taxon>Vertebrata</taxon>
        <taxon>Euteleostomi</taxon>
        <taxon>Actinopterygii</taxon>
        <taxon>Neopterygii</taxon>
        <taxon>Teleostei</taxon>
        <taxon>Anguilliformes</taxon>
        <taxon>Anguillidae</taxon>
        <taxon>Anguilla</taxon>
    </lineage>
</organism>
<proteinExistence type="predicted"/>
<evidence type="ECO:0000313" key="1">
    <source>
        <dbReference type="EMBL" id="JAH44953.1"/>
    </source>
</evidence>
<protein>
    <submittedName>
        <fullName evidence="1">Uncharacterized protein</fullName>
    </submittedName>
</protein>
<dbReference type="EMBL" id="GBXM01063624">
    <property type="protein sequence ID" value="JAH44953.1"/>
    <property type="molecule type" value="Transcribed_RNA"/>
</dbReference>
<name>A0A0E9SWP6_ANGAN</name>
<reference evidence="1" key="1">
    <citation type="submission" date="2014-11" db="EMBL/GenBank/DDBJ databases">
        <authorList>
            <person name="Amaro Gonzalez C."/>
        </authorList>
    </citation>
    <scope>NUCLEOTIDE SEQUENCE</scope>
</reference>